<comment type="caution">
    <text evidence="1">The sequence shown here is derived from an EMBL/GenBank/DDBJ whole genome shotgun (WGS) entry which is preliminary data.</text>
</comment>
<sequence length="90" mass="9699">DDPIGCLNKAIAFLTAVPSLRFPSTNNQLRTSSNPRNQVIIKDGRVIVQQVQGRQGESYYGTGYKSDANSSGGTIQVDMQGLLNVTTVKV</sequence>
<gene>
    <name evidence="1" type="ORF">Tci_892664</name>
</gene>
<evidence type="ECO:0000313" key="1">
    <source>
        <dbReference type="EMBL" id="GFD20695.1"/>
    </source>
</evidence>
<feature type="non-terminal residue" evidence="1">
    <location>
        <position position="1"/>
    </location>
</feature>
<dbReference type="AlphaFoldDB" id="A0A699UBY3"/>
<accession>A0A699UBY3</accession>
<proteinExistence type="predicted"/>
<name>A0A699UBY3_TANCI</name>
<protein>
    <submittedName>
        <fullName evidence="1">Uncharacterized protein</fullName>
    </submittedName>
</protein>
<reference evidence="1" key="1">
    <citation type="journal article" date="2019" name="Sci. Rep.">
        <title>Draft genome of Tanacetum cinerariifolium, the natural source of mosquito coil.</title>
        <authorList>
            <person name="Yamashiro T."/>
            <person name="Shiraishi A."/>
            <person name="Satake H."/>
            <person name="Nakayama K."/>
        </authorList>
    </citation>
    <scope>NUCLEOTIDE SEQUENCE</scope>
</reference>
<dbReference type="EMBL" id="BKCJ011324116">
    <property type="protein sequence ID" value="GFD20695.1"/>
    <property type="molecule type" value="Genomic_DNA"/>
</dbReference>
<organism evidence="1">
    <name type="scientific">Tanacetum cinerariifolium</name>
    <name type="common">Dalmatian daisy</name>
    <name type="synonym">Chrysanthemum cinerariifolium</name>
    <dbReference type="NCBI Taxonomy" id="118510"/>
    <lineage>
        <taxon>Eukaryota</taxon>
        <taxon>Viridiplantae</taxon>
        <taxon>Streptophyta</taxon>
        <taxon>Embryophyta</taxon>
        <taxon>Tracheophyta</taxon>
        <taxon>Spermatophyta</taxon>
        <taxon>Magnoliopsida</taxon>
        <taxon>eudicotyledons</taxon>
        <taxon>Gunneridae</taxon>
        <taxon>Pentapetalae</taxon>
        <taxon>asterids</taxon>
        <taxon>campanulids</taxon>
        <taxon>Asterales</taxon>
        <taxon>Asteraceae</taxon>
        <taxon>Asteroideae</taxon>
        <taxon>Anthemideae</taxon>
        <taxon>Anthemidinae</taxon>
        <taxon>Tanacetum</taxon>
    </lineage>
</organism>